<feature type="transmembrane region" description="Helical" evidence="4">
    <location>
        <begin position="9"/>
        <end position="28"/>
    </location>
</feature>
<evidence type="ECO:0000256" key="2">
    <source>
        <dbReference type="ARBA" id="ARBA00022777"/>
    </source>
</evidence>
<reference evidence="6 7" key="1">
    <citation type="submission" date="2023-05" db="EMBL/GenBank/DDBJ databases">
        <authorList>
            <person name="Yin Y."/>
            <person name="Lu Z."/>
        </authorList>
    </citation>
    <scope>NUCLEOTIDE SEQUENCE [LARGE SCALE GENOMIC DNA]</scope>
    <source>
        <strain evidence="6 7">ZM22</strain>
    </source>
</reference>
<dbReference type="Proteomes" id="UP001240697">
    <property type="component" value="Chromosome"/>
</dbReference>
<dbReference type="InterPro" id="IPR036890">
    <property type="entry name" value="HATPase_C_sf"/>
</dbReference>
<dbReference type="GO" id="GO:0005524">
    <property type="term" value="F:ATP binding"/>
    <property type="evidence" value="ECO:0007669"/>
    <property type="project" value="UniProtKB-KW"/>
</dbReference>
<dbReference type="SMART" id="SM00387">
    <property type="entry name" value="HATPase_c"/>
    <property type="match status" value="1"/>
</dbReference>
<organism evidence="6 7">
    <name type="scientific">Comamonas resistens</name>
    <dbReference type="NCBI Taxonomy" id="3046670"/>
    <lineage>
        <taxon>Bacteria</taxon>
        <taxon>Pseudomonadati</taxon>
        <taxon>Pseudomonadota</taxon>
        <taxon>Betaproteobacteria</taxon>
        <taxon>Burkholderiales</taxon>
        <taxon>Comamonadaceae</taxon>
        <taxon>Comamonas</taxon>
    </lineage>
</organism>
<keyword evidence="6" id="KW-0547">Nucleotide-binding</keyword>
<keyword evidence="4" id="KW-0812">Transmembrane</keyword>
<evidence type="ECO:0000256" key="1">
    <source>
        <dbReference type="ARBA" id="ARBA00022679"/>
    </source>
</evidence>
<evidence type="ECO:0000259" key="5">
    <source>
        <dbReference type="SMART" id="SM00387"/>
    </source>
</evidence>
<dbReference type="RefSeq" id="WP_283485152.1">
    <property type="nucleotide sequence ID" value="NZ_CP125947.1"/>
</dbReference>
<accession>A0ABY8SLP8</accession>
<dbReference type="PANTHER" id="PTHR24421">
    <property type="entry name" value="NITRATE/NITRITE SENSOR PROTEIN NARX-RELATED"/>
    <property type="match status" value="1"/>
</dbReference>
<keyword evidence="4" id="KW-1133">Transmembrane helix</keyword>
<sequence>MTSQSGRKWPYLFILMQSAILLSWYLLFDRKNKYILIVIILTLATIGFTLSLQILLSLTKLSPPLQHQAEEISEEVRKERARIAAELHDTLGLQLLQALTLLEAQPPFSPHPARELLEQSLVDLRLIVDSIDSADDNLATQMAKLRHRLTPTLTRKGLELHWSVSNPELQVGPLTSLSLPRGQIAHQILKVFQTSISNIVEHSQASEIWVTLQPDKCENSSNPDWDWYLCIEDNGKGFNLQQVLADASQAGQGIKNMFHRMAHIGADLQIQARQDGGTQVLIRWRQRELRESLKP</sequence>
<dbReference type="CDD" id="cd16917">
    <property type="entry name" value="HATPase_UhpB-NarQ-NarX-like"/>
    <property type="match status" value="1"/>
</dbReference>
<keyword evidence="1" id="KW-0808">Transferase</keyword>
<keyword evidence="4" id="KW-0472">Membrane</keyword>
<evidence type="ECO:0000313" key="6">
    <source>
        <dbReference type="EMBL" id="WHS64000.1"/>
    </source>
</evidence>
<evidence type="ECO:0000313" key="7">
    <source>
        <dbReference type="Proteomes" id="UP001240697"/>
    </source>
</evidence>
<gene>
    <name evidence="6" type="ORF">QMY55_15975</name>
</gene>
<dbReference type="InterPro" id="IPR003594">
    <property type="entry name" value="HATPase_dom"/>
</dbReference>
<dbReference type="SUPFAM" id="SSF55874">
    <property type="entry name" value="ATPase domain of HSP90 chaperone/DNA topoisomerase II/histidine kinase"/>
    <property type="match status" value="1"/>
</dbReference>
<feature type="transmembrane region" description="Helical" evidence="4">
    <location>
        <begin position="34"/>
        <end position="56"/>
    </location>
</feature>
<proteinExistence type="predicted"/>
<dbReference type="Gene3D" id="3.30.565.10">
    <property type="entry name" value="Histidine kinase-like ATPase, C-terminal domain"/>
    <property type="match status" value="1"/>
</dbReference>
<name>A0ABY8SLP8_9BURK</name>
<keyword evidence="2" id="KW-0418">Kinase</keyword>
<keyword evidence="3" id="KW-0902">Two-component regulatory system</keyword>
<dbReference type="InterPro" id="IPR050482">
    <property type="entry name" value="Sensor_HK_TwoCompSys"/>
</dbReference>
<evidence type="ECO:0000256" key="4">
    <source>
        <dbReference type="SAM" id="Phobius"/>
    </source>
</evidence>
<feature type="domain" description="Histidine kinase/HSP90-like ATPase" evidence="5">
    <location>
        <begin position="183"/>
        <end position="288"/>
    </location>
</feature>
<dbReference type="Pfam" id="PF02518">
    <property type="entry name" value="HATPase_c"/>
    <property type="match status" value="1"/>
</dbReference>
<keyword evidence="7" id="KW-1185">Reference proteome</keyword>
<dbReference type="EMBL" id="CP125947">
    <property type="protein sequence ID" value="WHS64000.1"/>
    <property type="molecule type" value="Genomic_DNA"/>
</dbReference>
<keyword evidence="6" id="KW-0067">ATP-binding</keyword>
<protein>
    <submittedName>
        <fullName evidence="6">ATP-binding protein</fullName>
    </submittedName>
</protein>
<evidence type="ECO:0000256" key="3">
    <source>
        <dbReference type="ARBA" id="ARBA00023012"/>
    </source>
</evidence>